<dbReference type="GeneID" id="20202391"/>
<dbReference type="KEGG" id="hro:HELRODRAFT_168529"/>
<dbReference type="AlphaFoldDB" id="T1F0P1"/>
<dbReference type="Proteomes" id="UP000015101">
    <property type="component" value="Unassembled WGS sequence"/>
</dbReference>
<evidence type="ECO:0000313" key="2">
    <source>
        <dbReference type="EMBL" id="ESO09532.1"/>
    </source>
</evidence>
<evidence type="ECO:0000313" key="3">
    <source>
        <dbReference type="EnsemblMetazoa" id="HelroP168529"/>
    </source>
</evidence>
<evidence type="ECO:0000256" key="1">
    <source>
        <dbReference type="SAM" id="MobiDB-lite"/>
    </source>
</evidence>
<dbReference type="CTD" id="20202391"/>
<feature type="compositionally biased region" description="Low complexity" evidence="1">
    <location>
        <begin position="57"/>
        <end position="78"/>
    </location>
</feature>
<gene>
    <name evidence="3" type="primary">20202391</name>
    <name evidence="2" type="ORF">HELRODRAFT_168529</name>
</gene>
<dbReference type="EMBL" id="AMQM01002983">
    <property type="status" value="NOT_ANNOTATED_CDS"/>
    <property type="molecule type" value="Genomic_DNA"/>
</dbReference>
<feature type="compositionally biased region" description="Acidic residues" evidence="1">
    <location>
        <begin position="169"/>
        <end position="183"/>
    </location>
</feature>
<reference evidence="3" key="3">
    <citation type="submission" date="2015-06" db="UniProtKB">
        <authorList>
            <consortium name="EnsemblMetazoa"/>
        </authorList>
    </citation>
    <scope>IDENTIFICATION</scope>
</reference>
<accession>T1F0P1</accession>
<dbReference type="RefSeq" id="XP_009012625.1">
    <property type="nucleotide sequence ID" value="XM_009014377.1"/>
</dbReference>
<feature type="compositionally biased region" description="Polar residues" evidence="1">
    <location>
        <begin position="94"/>
        <end position="118"/>
    </location>
</feature>
<feature type="compositionally biased region" description="Basic and acidic residues" evidence="1">
    <location>
        <begin position="184"/>
        <end position="193"/>
    </location>
</feature>
<evidence type="ECO:0000313" key="4">
    <source>
        <dbReference type="Proteomes" id="UP000015101"/>
    </source>
</evidence>
<dbReference type="InParanoid" id="T1F0P1"/>
<proteinExistence type="predicted"/>
<reference evidence="4" key="1">
    <citation type="submission" date="2012-12" db="EMBL/GenBank/DDBJ databases">
        <authorList>
            <person name="Hellsten U."/>
            <person name="Grimwood J."/>
            <person name="Chapman J.A."/>
            <person name="Shapiro H."/>
            <person name="Aerts A."/>
            <person name="Otillar R.P."/>
            <person name="Terry A.Y."/>
            <person name="Boore J.L."/>
            <person name="Simakov O."/>
            <person name="Marletaz F."/>
            <person name="Cho S.-J."/>
            <person name="Edsinger-Gonzales E."/>
            <person name="Havlak P."/>
            <person name="Kuo D.-H."/>
            <person name="Larsson T."/>
            <person name="Lv J."/>
            <person name="Arendt D."/>
            <person name="Savage R."/>
            <person name="Osoegawa K."/>
            <person name="de Jong P."/>
            <person name="Lindberg D.R."/>
            <person name="Seaver E.C."/>
            <person name="Weisblat D.A."/>
            <person name="Putnam N.H."/>
            <person name="Grigoriev I.V."/>
            <person name="Rokhsar D.S."/>
        </authorList>
    </citation>
    <scope>NUCLEOTIDE SEQUENCE</scope>
</reference>
<dbReference type="HOGENOM" id="CLU_1058760_0_0_1"/>
<reference evidence="2 4" key="2">
    <citation type="journal article" date="2013" name="Nature">
        <title>Insights into bilaterian evolution from three spiralian genomes.</title>
        <authorList>
            <person name="Simakov O."/>
            <person name="Marletaz F."/>
            <person name="Cho S.J."/>
            <person name="Edsinger-Gonzales E."/>
            <person name="Havlak P."/>
            <person name="Hellsten U."/>
            <person name="Kuo D.H."/>
            <person name="Larsson T."/>
            <person name="Lv J."/>
            <person name="Arendt D."/>
            <person name="Savage R."/>
            <person name="Osoegawa K."/>
            <person name="de Jong P."/>
            <person name="Grimwood J."/>
            <person name="Chapman J.A."/>
            <person name="Shapiro H."/>
            <person name="Aerts A."/>
            <person name="Otillar R.P."/>
            <person name="Terry A.Y."/>
            <person name="Boore J.L."/>
            <person name="Grigoriev I.V."/>
            <person name="Lindberg D.R."/>
            <person name="Seaver E.C."/>
            <person name="Weisblat D.A."/>
            <person name="Putnam N.H."/>
            <person name="Rokhsar D.S."/>
        </authorList>
    </citation>
    <scope>NUCLEOTIDE SEQUENCE</scope>
</reference>
<feature type="compositionally biased region" description="Basic and acidic residues" evidence="1">
    <location>
        <begin position="119"/>
        <end position="129"/>
    </location>
</feature>
<dbReference type="EMBL" id="KB095959">
    <property type="protein sequence ID" value="ESO09532.1"/>
    <property type="molecule type" value="Genomic_DNA"/>
</dbReference>
<dbReference type="EnsemblMetazoa" id="HelroT168529">
    <property type="protein sequence ID" value="HelroP168529"/>
    <property type="gene ID" value="HelroG168529"/>
</dbReference>
<feature type="region of interest" description="Disordered" evidence="1">
    <location>
        <begin position="41"/>
        <end position="207"/>
    </location>
</feature>
<keyword evidence="4" id="KW-1185">Reference proteome</keyword>
<sequence>MIPKAGGRRRSIAILTTLHGSRKPLLHHGFTSNISIEIEPDSPNALHDGSGSKFPYSLGSHSRRSSAVSDSSAYTSRSNSFRTDSKPAAADRLQLNNSQILSTNSTIKPDVKTQNNDFDSSKNRRHSEYGRFLSPDVPSFSRAGSVRSRDSGELNVGSSCLEEDRVLTEEDGEEEEEESEANDESEKKTEGERSPVQTVGRRRAVNTSDLRSCALVQSKLKSHRNSWKSIDGTPLHANRGFLEGLTVGGGWNKELQSIKALSD</sequence>
<name>T1F0P1_HELRO</name>
<dbReference type="OrthoDB" id="6130753at2759"/>
<organism evidence="3 4">
    <name type="scientific">Helobdella robusta</name>
    <name type="common">Californian leech</name>
    <dbReference type="NCBI Taxonomy" id="6412"/>
    <lineage>
        <taxon>Eukaryota</taxon>
        <taxon>Metazoa</taxon>
        <taxon>Spiralia</taxon>
        <taxon>Lophotrochozoa</taxon>
        <taxon>Annelida</taxon>
        <taxon>Clitellata</taxon>
        <taxon>Hirudinea</taxon>
        <taxon>Rhynchobdellida</taxon>
        <taxon>Glossiphoniidae</taxon>
        <taxon>Helobdella</taxon>
    </lineage>
</organism>
<protein>
    <submittedName>
        <fullName evidence="2 3">Uncharacterized protein</fullName>
    </submittedName>
</protein>